<dbReference type="AlphaFoldDB" id="A0AAV7TU89"/>
<dbReference type="GO" id="GO:0008017">
    <property type="term" value="F:microtubule binding"/>
    <property type="evidence" value="ECO:0007669"/>
    <property type="project" value="InterPro"/>
</dbReference>
<name>A0AAV7TU89_PLEWA</name>
<dbReference type="PANTHER" id="PTHR31516">
    <property type="entry name" value="STABILIZER OF AXONEMAL MICROTUBULES 2"/>
    <property type="match status" value="1"/>
</dbReference>
<dbReference type="EMBL" id="JANPWB010000006">
    <property type="protein sequence ID" value="KAJ1180304.1"/>
    <property type="molecule type" value="Genomic_DNA"/>
</dbReference>
<dbReference type="Proteomes" id="UP001066276">
    <property type="component" value="Chromosome 3_2"/>
</dbReference>
<evidence type="ECO:0000256" key="1">
    <source>
        <dbReference type="ARBA" id="ARBA00008738"/>
    </source>
</evidence>
<sequence>MKRKCICEICTCGRHHCPHNPTKIFEKNGQSCLLSEYVEKYPLYGNIQPTQSLKPKQEYQRNQGKMEGITTFKSDYMPYDTVNRPVRVHEVYQPKPGHIDLGTTYKQDYNPYEVSPMVPVRPVERRQTHGGKLDTTPTYKEDYRPWDIQKRQLNKPDHAYQPPTVKFGNSTTFQDDFVPKGVELRESYKPSALAKLSQIPFDGVTNHRISYVPYQLEPRFARQKEEYKPSSQPFDDLTTHRLNFKGLLGEIAKSCRPQYNKVGSNTAFNGSTEFRDRFQPWSVSLPQVRKYAEYVPPTTNMELDTTSHLDYVKHHMSPVAPIRPVSQGRRAKVPFQGNTTMKEDFRAWDTGRQEIIKRDQQILKPSGKFDGLSTFKSHYIPHEMNPTHSFKPLNAPLQSLVPFEGGTMYRSDYTPKKNEICPANYPSPPGYAFESVDERGHKYFRKVATPEINKLSLPNSHHVPKEVAVMS</sequence>
<organism evidence="2 3">
    <name type="scientific">Pleurodeles waltl</name>
    <name type="common">Iberian ribbed newt</name>
    <dbReference type="NCBI Taxonomy" id="8319"/>
    <lineage>
        <taxon>Eukaryota</taxon>
        <taxon>Metazoa</taxon>
        <taxon>Chordata</taxon>
        <taxon>Craniata</taxon>
        <taxon>Vertebrata</taxon>
        <taxon>Euteleostomi</taxon>
        <taxon>Amphibia</taxon>
        <taxon>Batrachia</taxon>
        <taxon>Caudata</taxon>
        <taxon>Salamandroidea</taxon>
        <taxon>Salamandridae</taxon>
        <taxon>Pleurodelinae</taxon>
        <taxon>Pleurodeles</taxon>
    </lineage>
</organism>
<comment type="similarity">
    <text evidence="1">Belongs to the FAM154 family.</text>
</comment>
<accession>A0AAV7TU89</accession>
<evidence type="ECO:0008006" key="4">
    <source>
        <dbReference type="Google" id="ProtNLM"/>
    </source>
</evidence>
<proteinExistence type="inferred from homology"/>
<dbReference type="GO" id="GO:0036126">
    <property type="term" value="C:sperm flagellum"/>
    <property type="evidence" value="ECO:0007669"/>
    <property type="project" value="TreeGrafter"/>
</dbReference>
<protein>
    <recommendedName>
        <fullName evidence="4">Stabilizer of axonemal microtubules 2</fullName>
    </recommendedName>
</protein>
<gene>
    <name evidence="2" type="ORF">NDU88_005526</name>
</gene>
<dbReference type="GO" id="GO:0005879">
    <property type="term" value="C:axonemal microtubule"/>
    <property type="evidence" value="ECO:0007669"/>
    <property type="project" value="TreeGrafter"/>
</dbReference>
<dbReference type="PANTHER" id="PTHR31516:SF17">
    <property type="entry name" value="STABILIZER OF AXONEMAL MICROTUBULES 2"/>
    <property type="match status" value="1"/>
</dbReference>
<evidence type="ECO:0000313" key="3">
    <source>
        <dbReference type="Proteomes" id="UP001066276"/>
    </source>
</evidence>
<evidence type="ECO:0000313" key="2">
    <source>
        <dbReference type="EMBL" id="KAJ1180304.1"/>
    </source>
</evidence>
<keyword evidence="3" id="KW-1185">Reference proteome</keyword>
<dbReference type="InterPro" id="IPR033336">
    <property type="entry name" value="SAXO1/2"/>
</dbReference>
<dbReference type="GO" id="GO:0036064">
    <property type="term" value="C:ciliary basal body"/>
    <property type="evidence" value="ECO:0007669"/>
    <property type="project" value="TreeGrafter"/>
</dbReference>
<dbReference type="Pfam" id="PF05217">
    <property type="entry name" value="SAXO1-2"/>
    <property type="match status" value="1"/>
</dbReference>
<comment type="caution">
    <text evidence="2">The sequence shown here is derived from an EMBL/GenBank/DDBJ whole genome shotgun (WGS) entry which is preliminary data.</text>
</comment>
<reference evidence="2" key="1">
    <citation type="journal article" date="2022" name="bioRxiv">
        <title>Sequencing and chromosome-scale assembly of the giantPleurodeles waltlgenome.</title>
        <authorList>
            <person name="Brown T."/>
            <person name="Elewa A."/>
            <person name="Iarovenko S."/>
            <person name="Subramanian E."/>
            <person name="Araus A.J."/>
            <person name="Petzold A."/>
            <person name="Susuki M."/>
            <person name="Suzuki K.-i.T."/>
            <person name="Hayashi T."/>
            <person name="Toyoda A."/>
            <person name="Oliveira C."/>
            <person name="Osipova E."/>
            <person name="Leigh N.D."/>
            <person name="Simon A."/>
            <person name="Yun M.H."/>
        </authorList>
    </citation>
    <scope>NUCLEOTIDE SEQUENCE</scope>
    <source>
        <strain evidence="2">20211129_DDA</strain>
        <tissue evidence="2">Liver</tissue>
    </source>
</reference>
<dbReference type="GO" id="GO:0005814">
    <property type="term" value="C:centriole"/>
    <property type="evidence" value="ECO:0007669"/>
    <property type="project" value="TreeGrafter"/>
</dbReference>